<feature type="chain" id="PRO_5047208294" evidence="2">
    <location>
        <begin position="19"/>
        <end position="208"/>
    </location>
</feature>
<evidence type="ECO:0000256" key="1">
    <source>
        <dbReference type="SAM" id="MobiDB-lite"/>
    </source>
</evidence>
<feature type="compositionally biased region" description="Gly residues" evidence="1">
    <location>
        <begin position="122"/>
        <end position="147"/>
    </location>
</feature>
<feature type="region of interest" description="Disordered" evidence="1">
    <location>
        <begin position="113"/>
        <end position="187"/>
    </location>
</feature>
<keyword evidence="2" id="KW-0732">Signal</keyword>
<dbReference type="EMBL" id="JAZHXJ010000005">
    <property type="protein sequence ID" value="KAL1883825.1"/>
    <property type="molecule type" value="Genomic_DNA"/>
</dbReference>
<reference evidence="3 4" key="1">
    <citation type="journal article" date="2024" name="Commun. Biol.">
        <title>Comparative genomic analysis of thermophilic fungi reveals convergent evolutionary adaptations and gene losses.</title>
        <authorList>
            <person name="Steindorff A.S."/>
            <person name="Aguilar-Pontes M.V."/>
            <person name="Robinson A.J."/>
            <person name="Andreopoulos B."/>
            <person name="LaButti K."/>
            <person name="Kuo A."/>
            <person name="Mondo S."/>
            <person name="Riley R."/>
            <person name="Otillar R."/>
            <person name="Haridas S."/>
            <person name="Lipzen A."/>
            <person name="Grimwood J."/>
            <person name="Schmutz J."/>
            <person name="Clum A."/>
            <person name="Reid I.D."/>
            <person name="Moisan M.C."/>
            <person name="Butler G."/>
            <person name="Nguyen T.T.M."/>
            <person name="Dewar K."/>
            <person name="Conant G."/>
            <person name="Drula E."/>
            <person name="Henrissat B."/>
            <person name="Hansel C."/>
            <person name="Singer S."/>
            <person name="Hutchinson M.I."/>
            <person name="de Vries R.P."/>
            <person name="Natvig D.O."/>
            <person name="Powell A.J."/>
            <person name="Tsang A."/>
            <person name="Grigoriev I.V."/>
        </authorList>
    </citation>
    <scope>NUCLEOTIDE SEQUENCE [LARGE SCALE GENOMIC DNA]</scope>
    <source>
        <strain evidence="3 4">ATCC 24622</strain>
    </source>
</reference>
<comment type="caution">
    <text evidence="3">The sequence shown here is derived from an EMBL/GenBank/DDBJ whole genome shotgun (WGS) entry which is preliminary data.</text>
</comment>
<dbReference type="Proteomes" id="UP001586593">
    <property type="component" value="Unassembled WGS sequence"/>
</dbReference>
<dbReference type="PANTHER" id="PTHR37612">
    <property type="entry name" value="FIBROIN HEAVY CHAIN FIB-H LIKE PROTEIN"/>
    <property type="match status" value="1"/>
</dbReference>
<evidence type="ECO:0000313" key="3">
    <source>
        <dbReference type="EMBL" id="KAL1883825.1"/>
    </source>
</evidence>
<feature type="signal peptide" evidence="2">
    <location>
        <begin position="1"/>
        <end position="18"/>
    </location>
</feature>
<organism evidence="3 4">
    <name type="scientific">Phialemonium thermophilum</name>
    <dbReference type="NCBI Taxonomy" id="223376"/>
    <lineage>
        <taxon>Eukaryota</taxon>
        <taxon>Fungi</taxon>
        <taxon>Dikarya</taxon>
        <taxon>Ascomycota</taxon>
        <taxon>Pezizomycotina</taxon>
        <taxon>Sordariomycetes</taxon>
        <taxon>Sordariomycetidae</taxon>
        <taxon>Cephalothecales</taxon>
        <taxon>Cephalothecaceae</taxon>
        <taxon>Phialemonium</taxon>
    </lineage>
</organism>
<keyword evidence="4" id="KW-1185">Reference proteome</keyword>
<sequence length="208" mass="19484">MRFTSVLVAGAFAVLARAQTPSTTSTSSATTTTVSVDPAQTSAQAAMIKCIDACPAGDVACTSKCIAVPNPNASQVNATIDCVANCDQGNGTAADNAAFAKCRDNCIAQNYYTTSGTPQPTGGSGSGSSGSGSGSGSSSGSGSGSGSGSSATGTGSGSGSDATGTATGAASGTASASPTKSPNAANPVVRLGSSALGLAGFLGAFLAL</sequence>
<dbReference type="InterPro" id="IPR052258">
    <property type="entry name" value="Diverse_Func_Domain-Protein"/>
</dbReference>
<evidence type="ECO:0000256" key="2">
    <source>
        <dbReference type="SAM" id="SignalP"/>
    </source>
</evidence>
<protein>
    <submittedName>
        <fullName evidence="3">Uncharacterized protein</fullName>
    </submittedName>
</protein>
<gene>
    <name evidence="3" type="ORF">VTK73DRAFT_7613</name>
</gene>
<dbReference type="PANTHER" id="PTHR37612:SF20">
    <property type="entry name" value="PER-HEXAMER REPEAT PROTEIN 5-RELATED"/>
    <property type="match status" value="1"/>
</dbReference>
<proteinExistence type="predicted"/>
<evidence type="ECO:0000313" key="4">
    <source>
        <dbReference type="Proteomes" id="UP001586593"/>
    </source>
</evidence>
<name>A0ABR3Y6A4_9PEZI</name>
<feature type="compositionally biased region" description="Low complexity" evidence="1">
    <location>
        <begin position="148"/>
        <end position="179"/>
    </location>
</feature>
<accession>A0ABR3Y6A4</accession>